<feature type="compositionally biased region" description="Polar residues" evidence="7">
    <location>
        <begin position="468"/>
        <end position="480"/>
    </location>
</feature>
<feature type="transmembrane region" description="Helical" evidence="8">
    <location>
        <begin position="428"/>
        <end position="450"/>
    </location>
</feature>
<feature type="transmembrane region" description="Helical" evidence="8">
    <location>
        <begin position="134"/>
        <end position="152"/>
    </location>
</feature>
<dbReference type="Gene3D" id="1.20.1720.10">
    <property type="entry name" value="Multidrug resistance protein D"/>
    <property type="match status" value="1"/>
</dbReference>
<evidence type="ECO:0000256" key="8">
    <source>
        <dbReference type="SAM" id="Phobius"/>
    </source>
</evidence>
<feature type="compositionally biased region" description="Basic and acidic residues" evidence="7">
    <location>
        <begin position="481"/>
        <end position="491"/>
    </location>
</feature>
<evidence type="ECO:0000313" key="11">
    <source>
        <dbReference type="Proteomes" id="UP001432062"/>
    </source>
</evidence>
<feature type="transmembrane region" description="Helical" evidence="8">
    <location>
        <begin position="194"/>
        <end position="214"/>
    </location>
</feature>
<keyword evidence="2" id="KW-0813">Transport</keyword>
<comment type="subcellular location">
    <subcellularLocation>
        <location evidence="1">Cell membrane</location>
        <topology evidence="1">Multi-pass membrane protein</topology>
    </subcellularLocation>
</comment>
<feature type="region of interest" description="Disordered" evidence="7">
    <location>
        <begin position="458"/>
        <end position="491"/>
    </location>
</feature>
<evidence type="ECO:0000256" key="4">
    <source>
        <dbReference type="ARBA" id="ARBA00022692"/>
    </source>
</evidence>
<accession>A0ABZ1Z260</accession>
<dbReference type="InterPro" id="IPR036259">
    <property type="entry name" value="MFS_trans_sf"/>
</dbReference>
<evidence type="ECO:0000256" key="3">
    <source>
        <dbReference type="ARBA" id="ARBA00022475"/>
    </source>
</evidence>
<feature type="transmembrane region" description="Helical" evidence="8">
    <location>
        <begin position="226"/>
        <end position="243"/>
    </location>
</feature>
<feature type="transmembrane region" description="Helical" evidence="8">
    <location>
        <begin position="80"/>
        <end position="103"/>
    </location>
</feature>
<evidence type="ECO:0000259" key="9">
    <source>
        <dbReference type="PROSITE" id="PS50850"/>
    </source>
</evidence>
<feature type="transmembrane region" description="Helical" evidence="8">
    <location>
        <begin position="164"/>
        <end position="182"/>
    </location>
</feature>
<dbReference type="RefSeq" id="WP_329413866.1">
    <property type="nucleotide sequence ID" value="NZ_CP109441.1"/>
</dbReference>
<reference evidence="10" key="1">
    <citation type="submission" date="2022-10" db="EMBL/GenBank/DDBJ databases">
        <title>The complete genomes of actinobacterial strains from the NBC collection.</title>
        <authorList>
            <person name="Joergensen T.S."/>
            <person name="Alvarez Arevalo M."/>
            <person name="Sterndorff E.B."/>
            <person name="Faurdal D."/>
            <person name="Vuksanovic O."/>
            <person name="Mourched A.-S."/>
            <person name="Charusanti P."/>
            <person name="Shaw S."/>
            <person name="Blin K."/>
            <person name="Weber T."/>
        </authorList>
    </citation>
    <scope>NUCLEOTIDE SEQUENCE</scope>
    <source>
        <strain evidence="10">NBC_01482</strain>
    </source>
</reference>
<dbReference type="Gene3D" id="1.20.1250.20">
    <property type="entry name" value="MFS general substrate transporter like domains"/>
    <property type="match status" value="1"/>
</dbReference>
<evidence type="ECO:0000256" key="6">
    <source>
        <dbReference type="ARBA" id="ARBA00023136"/>
    </source>
</evidence>
<evidence type="ECO:0000256" key="7">
    <source>
        <dbReference type="SAM" id="MobiDB-lite"/>
    </source>
</evidence>
<dbReference type="InterPro" id="IPR011701">
    <property type="entry name" value="MFS"/>
</dbReference>
<dbReference type="PANTHER" id="PTHR42718:SF46">
    <property type="entry name" value="BLR6921 PROTEIN"/>
    <property type="match status" value="1"/>
</dbReference>
<dbReference type="NCBIfam" id="TIGR00711">
    <property type="entry name" value="efflux_EmrB"/>
    <property type="match status" value="1"/>
</dbReference>
<proteinExistence type="predicted"/>
<evidence type="ECO:0000256" key="2">
    <source>
        <dbReference type="ARBA" id="ARBA00022448"/>
    </source>
</evidence>
<keyword evidence="4 8" id="KW-0812">Transmembrane</keyword>
<evidence type="ECO:0000256" key="5">
    <source>
        <dbReference type="ARBA" id="ARBA00022989"/>
    </source>
</evidence>
<name>A0ABZ1Z260_9NOCA</name>
<feature type="transmembrane region" description="Helical" evidence="8">
    <location>
        <begin position="264"/>
        <end position="286"/>
    </location>
</feature>
<dbReference type="PROSITE" id="PS50850">
    <property type="entry name" value="MFS"/>
    <property type="match status" value="1"/>
</dbReference>
<dbReference type="CDD" id="cd17321">
    <property type="entry name" value="MFS_MMR_MDR_like"/>
    <property type="match status" value="1"/>
</dbReference>
<dbReference type="Pfam" id="PF07690">
    <property type="entry name" value="MFS_1"/>
    <property type="match status" value="1"/>
</dbReference>
<dbReference type="InterPro" id="IPR020846">
    <property type="entry name" value="MFS_dom"/>
</dbReference>
<keyword evidence="3" id="KW-1003">Cell membrane</keyword>
<feature type="transmembrane region" description="Helical" evidence="8">
    <location>
        <begin position="298"/>
        <end position="316"/>
    </location>
</feature>
<feature type="domain" description="Major facilitator superfamily (MFS) profile" evidence="9">
    <location>
        <begin position="10"/>
        <end position="455"/>
    </location>
</feature>
<keyword evidence="11" id="KW-1185">Reference proteome</keyword>
<dbReference type="Proteomes" id="UP001432062">
    <property type="component" value="Chromosome"/>
</dbReference>
<dbReference type="EMBL" id="CP109441">
    <property type="protein sequence ID" value="WUV49351.1"/>
    <property type="molecule type" value="Genomic_DNA"/>
</dbReference>
<sequence length="491" mass="50029">MKMTTGQRWVLALTSLAGLMIVLDALVVTTAMHAIQLDLHASIGELEWTINAYNLSFAVLLMAGAALGDRYGRRQVLVGGLTLFSAASAGCALAPNLGLLIAARTAQGIGAAAIMPVAVALLSAAFQPEQRTKALGLFAAATGLATLGGPLVGGAVVQGLAWQWIFWLNLPIGAVLIPLVRTRLAESVGAPRRLDFLGIALVSVAAFGIVWGLIRGNESGWASPEIVLAFLAGAVALIGFVRWELRTTAPLIPMRFFASRAFSAGNAVGFLLAASIFSGAFFFAQFLQIVQQQGPLGAGLRLAPWTVTLFLVAPIAGKQVNRFGERPLVVTGLLMQAVGYGWIALTTGPDLPYSAMIAPFVISGVGVSMAIPAAQSAVLRAVPMPAVGAASGTYNTLRQLGGAFGIAVPAAVFAAVGGFTSARAFSDGFAAAIGTAALLALLGAAIGLLIPAGAPVPPAPAERVSADPTGTPSGGVTSDSAAREDRTGVKA</sequence>
<feature type="transmembrane region" description="Helical" evidence="8">
    <location>
        <begin position="49"/>
        <end position="68"/>
    </location>
</feature>
<evidence type="ECO:0000313" key="10">
    <source>
        <dbReference type="EMBL" id="WUV49351.1"/>
    </source>
</evidence>
<protein>
    <submittedName>
        <fullName evidence="10">DHA2 family efflux MFS transporter permease subunit</fullName>
    </submittedName>
</protein>
<feature type="transmembrane region" description="Helical" evidence="8">
    <location>
        <begin position="357"/>
        <end position="379"/>
    </location>
</feature>
<feature type="transmembrane region" description="Helical" evidence="8">
    <location>
        <begin position="400"/>
        <end position="422"/>
    </location>
</feature>
<organism evidence="10 11">
    <name type="scientific">Nocardia vinacea</name>
    <dbReference type="NCBI Taxonomy" id="96468"/>
    <lineage>
        <taxon>Bacteria</taxon>
        <taxon>Bacillati</taxon>
        <taxon>Actinomycetota</taxon>
        <taxon>Actinomycetes</taxon>
        <taxon>Mycobacteriales</taxon>
        <taxon>Nocardiaceae</taxon>
        <taxon>Nocardia</taxon>
    </lineage>
</organism>
<dbReference type="InterPro" id="IPR004638">
    <property type="entry name" value="EmrB-like"/>
</dbReference>
<feature type="transmembrane region" description="Helical" evidence="8">
    <location>
        <begin position="328"/>
        <end position="345"/>
    </location>
</feature>
<dbReference type="PANTHER" id="PTHR42718">
    <property type="entry name" value="MAJOR FACILITATOR SUPERFAMILY MULTIDRUG TRANSPORTER MFSC"/>
    <property type="match status" value="1"/>
</dbReference>
<dbReference type="SUPFAM" id="SSF103473">
    <property type="entry name" value="MFS general substrate transporter"/>
    <property type="match status" value="1"/>
</dbReference>
<feature type="transmembrane region" description="Helical" evidence="8">
    <location>
        <begin position="109"/>
        <end position="127"/>
    </location>
</feature>
<evidence type="ECO:0000256" key="1">
    <source>
        <dbReference type="ARBA" id="ARBA00004651"/>
    </source>
</evidence>
<gene>
    <name evidence="10" type="ORF">OG563_14780</name>
</gene>
<keyword evidence="6 8" id="KW-0472">Membrane</keyword>
<keyword evidence="5 8" id="KW-1133">Transmembrane helix</keyword>